<evidence type="ECO:0000256" key="1">
    <source>
        <dbReference type="ARBA" id="ARBA00022737"/>
    </source>
</evidence>
<dbReference type="OrthoDB" id="9814042at2"/>
<dbReference type="Proteomes" id="UP000231501">
    <property type="component" value="Unassembled WGS sequence"/>
</dbReference>
<gene>
    <name evidence="5" type="ORF">CS062_11265</name>
</gene>
<evidence type="ECO:0000256" key="4">
    <source>
        <dbReference type="SAM" id="SignalP"/>
    </source>
</evidence>
<dbReference type="InterPro" id="IPR011990">
    <property type="entry name" value="TPR-like_helical_dom_sf"/>
</dbReference>
<dbReference type="SMART" id="SM00028">
    <property type="entry name" value="TPR"/>
    <property type="match status" value="5"/>
</dbReference>
<dbReference type="InterPro" id="IPR019734">
    <property type="entry name" value="TPR_rpt"/>
</dbReference>
<dbReference type="PROSITE" id="PS50005">
    <property type="entry name" value="TPR"/>
    <property type="match status" value="1"/>
</dbReference>
<dbReference type="InterPro" id="IPR013360">
    <property type="entry name" value="Pilus_4_PilW"/>
</dbReference>
<dbReference type="Pfam" id="PF14559">
    <property type="entry name" value="TPR_19"/>
    <property type="match status" value="1"/>
</dbReference>
<dbReference type="PANTHER" id="PTHR44858">
    <property type="entry name" value="TETRATRICOPEPTIDE REPEAT PROTEIN 6"/>
    <property type="match status" value="1"/>
</dbReference>
<dbReference type="AlphaFoldDB" id="A0A2G9CC06"/>
<keyword evidence="6" id="KW-1185">Reference proteome</keyword>
<dbReference type="Gene3D" id="1.25.40.10">
    <property type="entry name" value="Tetratricopeptide repeat domain"/>
    <property type="match status" value="1"/>
</dbReference>
<reference evidence="5 6" key="1">
    <citation type="submission" date="2017-11" db="EMBL/GenBank/DDBJ databases">
        <title>Draft genome sequence of Mitsuaria sp. HWN-4.</title>
        <authorList>
            <person name="Gundlapally S.R."/>
        </authorList>
    </citation>
    <scope>NUCLEOTIDE SEQUENCE [LARGE SCALE GENOMIC DNA]</scope>
    <source>
        <strain evidence="5 6">HWN-4</strain>
    </source>
</reference>
<sequence length="273" mass="30499">MTVPSPGSVSPRRSARTLSVVLLIAAALAGCVTTSPQQQQPRTESDKTDNDRRAQVRLELASGYFARGQYETALDEVKLAMAAKPDLPEAISLRSLIYAAMGEYAMAEDGFKQLLARDRNNGDTLHNYGWFLCQRQRYAEAYQQFEAAVALPAYRTPSRTLLAWGACEAREGRLVPAQVHLSKAFEAEPGNPTIALNLGEVLYRQGEYERARFYARRVNSNVEQANAASLWLELRIERRLGNAANMEDLGQQLRRKYPQAAETQALNNGRFDE</sequence>
<dbReference type="NCBIfam" id="TIGR02521">
    <property type="entry name" value="type_IV_pilW"/>
    <property type="match status" value="1"/>
</dbReference>
<keyword evidence="2 3" id="KW-0802">TPR repeat</keyword>
<feature type="signal peptide" evidence="4">
    <location>
        <begin position="1"/>
        <end position="29"/>
    </location>
</feature>
<dbReference type="InterPro" id="IPR050498">
    <property type="entry name" value="Ycf3"/>
</dbReference>
<name>A0A2G9CC06_9BURK</name>
<keyword evidence="1" id="KW-0677">Repeat</keyword>
<feature type="repeat" description="TPR" evidence="3">
    <location>
        <begin position="54"/>
        <end position="87"/>
    </location>
</feature>
<organism evidence="5 6">
    <name type="scientific">Roseateles chitinivorans</name>
    <dbReference type="NCBI Taxonomy" id="2917965"/>
    <lineage>
        <taxon>Bacteria</taxon>
        <taxon>Pseudomonadati</taxon>
        <taxon>Pseudomonadota</taxon>
        <taxon>Betaproteobacteria</taxon>
        <taxon>Burkholderiales</taxon>
        <taxon>Sphaerotilaceae</taxon>
        <taxon>Roseateles</taxon>
    </lineage>
</organism>
<accession>A0A2G9CC06</accession>
<dbReference type="EMBL" id="PEOG01000026">
    <property type="protein sequence ID" value="PIM53049.1"/>
    <property type="molecule type" value="Genomic_DNA"/>
</dbReference>
<evidence type="ECO:0000256" key="3">
    <source>
        <dbReference type="PROSITE-ProRule" id="PRU00339"/>
    </source>
</evidence>
<evidence type="ECO:0000313" key="5">
    <source>
        <dbReference type="EMBL" id="PIM53049.1"/>
    </source>
</evidence>
<keyword evidence="4" id="KW-0732">Signal</keyword>
<protein>
    <submittedName>
        <fullName evidence="5">Type IV pilus biogenesis/stability protein PilW</fullName>
    </submittedName>
</protein>
<dbReference type="SUPFAM" id="SSF48452">
    <property type="entry name" value="TPR-like"/>
    <property type="match status" value="1"/>
</dbReference>
<evidence type="ECO:0000313" key="6">
    <source>
        <dbReference type="Proteomes" id="UP000231501"/>
    </source>
</evidence>
<comment type="caution">
    <text evidence="5">The sequence shown here is derived from an EMBL/GenBank/DDBJ whole genome shotgun (WGS) entry which is preliminary data.</text>
</comment>
<feature type="chain" id="PRO_5013963735" evidence="4">
    <location>
        <begin position="30"/>
        <end position="273"/>
    </location>
</feature>
<proteinExistence type="predicted"/>
<dbReference type="PANTHER" id="PTHR44858:SF1">
    <property type="entry name" value="UDP-N-ACETYLGLUCOSAMINE--PEPTIDE N-ACETYLGLUCOSAMINYLTRANSFERASE SPINDLY-RELATED"/>
    <property type="match status" value="1"/>
</dbReference>
<evidence type="ECO:0000256" key="2">
    <source>
        <dbReference type="ARBA" id="ARBA00022803"/>
    </source>
</evidence>